<dbReference type="EMBL" id="CAJNNW010002299">
    <property type="protein sequence ID" value="CAE8644110.1"/>
    <property type="molecule type" value="Genomic_DNA"/>
</dbReference>
<reference evidence="1" key="1">
    <citation type="submission" date="2021-02" db="EMBL/GenBank/DDBJ databases">
        <authorList>
            <person name="Dougan E. K."/>
            <person name="Rhodes N."/>
            <person name="Thang M."/>
            <person name="Chan C."/>
        </authorList>
    </citation>
    <scope>NUCLEOTIDE SEQUENCE</scope>
</reference>
<evidence type="ECO:0000313" key="3">
    <source>
        <dbReference type="Proteomes" id="UP000654075"/>
    </source>
</evidence>
<sequence>MLIRSWRGMGLPLRLWLPSPALRNNIMNKKKKKVVKIAMDEPAMVAFKETRRCTTGVKKFNLMKFKMRKSVPRMLRISGKMNYAHTKASSTFIRTSTRISTSRALLSSRRP</sequence>
<evidence type="ECO:0000313" key="2">
    <source>
        <dbReference type="EMBL" id="CAE8644110.1"/>
    </source>
</evidence>
<dbReference type="EMBL" id="CAJNNV010027588">
    <property type="protein sequence ID" value="CAE8620791.1"/>
    <property type="molecule type" value="Genomic_DNA"/>
</dbReference>
<dbReference type="Proteomes" id="UP000626109">
    <property type="component" value="Unassembled WGS sequence"/>
</dbReference>
<accession>A0A813G7J4</accession>
<name>A0A813G7J4_POLGL</name>
<organism evidence="1 3">
    <name type="scientific">Polarella glacialis</name>
    <name type="common">Dinoflagellate</name>
    <dbReference type="NCBI Taxonomy" id="89957"/>
    <lineage>
        <taxon>Eukaryota</taxon>
        <taxon>Sar</taxon>
        <taxon>Alveolata</taxon>
        <taxon>Dinophyceae</taxon>
        <taxon>Suessiales</taxon>
        <taxon>Suessiaceae</taxon>
        <taxon>Polarella</taxon>
    </lineage>
</organism>
<comment type="caution">
    <text evidence="1">The sequence shown here is derived from an EMBL/GenBank/DDBJ whole genome shotgun (WGS) entry which is preliminary data.</text>
</comment>
<proteinExistence type="predicted"/>
<evidence type="ECO:0000313" key="1">
    <source>
        <dbReference type="EMBL" id="CAE8620791.1"/>
    </source>
</evidence>
<protein>
    <submittedName>
        <fullName evidence="1">Uncharacterized protein</fullName>
    </submittedName>
</protein>
<keyword evidence="3" id="KW-1185">Reference proteome</keyword>
<dbReference type="AlphaFoldDB" id="A0A813G7J4"/>
<gene>
    <name evidence="1" type="ORF">PGLA1383_LOCUS38326</name>
    <name evidence="2" type="ORF">PGLA2088_LOCUS2764</name>
</gene>
<dbReference type="Proteomes" id="UP000654075">
    <property type="component" value="Unassembled WGS sequence"/>
</dbReference>